<dbReference type="RefSeq" id="WP_085466365.1">
    <property type="nucleotide sequence ID" value="NZ_FXBL01000004.1"/>
</dbReference>
<keyword evidence="6" id="KW-1185">Reference proteome</keyword>
<evidence type="ECO:0000313" key="5">
    <source>
        <dbReference type="EMBL" id="SMH52616.1"/>
    </source>
</evidence>
<comment type="similarity">
    <text evidence="1">Belongs to the HpcH/HpaI aldolase family.</text>
</comment>
<evidence type="ECO:0000256" key="2">
    <source>
        <dbReference type="ARBA" id="ARBA00022723"/>
    </source>
</evidence>
<evidence type="ECO:0000313" key="6">
    <source>
        <dbReference type="Proteomes" id="UP000193083"/>
    </source>
</evidence>
<dbReference type="PANTHER" id="PTHR30502">
    <property type="entry name" value="2-KETO-3-DEOXY-L-RHAMNONATE ALDOLASE"/>
    <property type="match status" value="1"/>
</dbReference>
<dbReference type="PANTHER" id="PTHR30502:SF0">
    <property type="entry name" value="PHOSPHOENOLPYRUVATE CARBOXYLASE FAMILY PROTEIN"/>
    <property type="match status" value="1"/>
</dbReference>
<organism evidence="5 6">
    <name type="scientific">Mesorhizobium australicum</name>
    <dbReference type="NCBI Taxonomy" id="536018"/>
    <lineage>
        <taxon>Bacteria</taxon>
        <taxon>Pseudomonadati</taxon>
        <taxon>Pseudomonadota</taxon>
        <taxon>Alphaproteobacteria</taxon>
        <taxon>Hyphomicrobiales</taxon>
        <taxon>Phyllobacteriaceae</taxon>
        <taxon>Mesorhizobium</taxon>
    </lineage>
</organism>
<sequence length="262" mass="27375">MIQSSAARSFRQRFIAGETLVGTFVKTPASHPVEILGQAGFEFVVIDEEHAPWDRVTIDHALLAARASGTAGIVRVAEPSAAKILAVLDDGATGVLVPHVSSVTKAQEIARACRFRGGRRGFSNTTRAGNFGAVGVWPHVDAQDASVTFIAMIEDPEALDEIDAIVATEGLDGVFIGRGDLTVALGAPAMDAPEIMATCEKIIAAAKKVGKPVAMMVANADDANRFHKMGATTFIVASDQGFMRQAALKAYADISAVGAKSA</sequence>
<evidence type="ECO:0000256" key="3">
    <source>
        <dbReference type="ARBA" id="ARBA00023239"/>
    </source>
</evidence>
<dbReference type="InterPro" id="IPR005000">
    <property type="entry name" value="Aldolase/citrate-lyase_domain"/>
</dbReference>
<dbReference type="GO" id="GO:0046872">
    <property type="term" value="F:metal ion binding"/>
    <property type="evidence" value="ECO:0007669"/>
    <property type="project" value="UniProtKB-KW"/>
</dbReference>
<protein>
    <submittedName>
        <fullName evidence="5">2-keto-3-deoxy-L-rhamnonate aldolase RhmA</fullName>
    </submittedName>
</protein>
<dbReference type="Proteomes" id="UP000193083">
    <property type="component" value="Unassembled WGS sequence"/>
</dbReference>
<dbReference type="Pfam" id="PF03328">
    <property type="entry name" value="HpcH_HpaI"/>
    <property type="match status" value="1"/>
</dbReference>
<keyword evidence="3" id="KW-0456">Lyase</keyword>
<dbReference type="EMBL" id="FXBL01000004">
    <property type="protein sequence ID" value="SMH52616.1"/>
    <property type="molecule type" value="Genomic_DNA"/>
</dbReference>
<evidence type="ECO:0000259" key="4">
    <source>
        <dbReference type="Pfam" id="PF03328"/>
    </source>
</evidence>
<dbReference type="InterPro" id="IPR015813">
    <property type="entry name" value="Pyrv/PenolPyrv_kinase-like_dom"/>
</dbReference>
<name>A0A1X7PM35_9HYPH</name>
<dbReference type="OrthoDB" id="9802624at2"/>
<dbReference type="SUPFAM" id="SSF51621">
    <property type="entry name" value="Phosphoenolpyruvate/pyruvate domain"/>
    <property type="match status" value="1"/>
</dbReference>
<proteinExistence type="inferred from homology"/>
<keyword evidence="2" id="KW-0479">Metal-binding</keyword>
<dbReference type="GO" id="GO:0005737">
    <property type="term" value="C:cytoplasm"/>
    <property type="evidence" value="ECO:0007669"/>
    <property type="project" value="TreeGrafter"/>
</dbReference>
<accession>A0A1X7PM35</accession>
<reference evidence="5 6" key="1">
    <citation type="submission" date="2017-04" db="EMBL/GenBank/DDBJ databases">
        <authorList>
            <person name="Afonso C.L."/>
            <person name="Miller P.J."/>
            <person name="Scott M.A."/>
            <person name="Spackman E."/>
            <person name="Goraichik I."/>
            <person name="Dimitrov K.M."/>
            <person name="Suarez D.L."/>
            <person name="Swayne D.E."/>
        </authorList>
    </citation>
    <scope>NUCLEOTIDE SEQUENCE [LARGE SCALE GENOMIC DNA]</scope>
    <source>
        <strain evidence="5 6">B5P</strain>
    </source>
</reference>
<dbReference type="GO" id="GO:0016832">
    <property type="term" value="F:aldehyde-lyase activity"/>
    <property type="evidence" value="ECO:0007669"/>
    <property type="project" value="TreeGrafter"/>
</dbReference>
<dbReference type="InterPro" id="IPR040442">
    <property type="entry name" value="Pyrv_kinase-like_dom_sf"/>
</dbReference>
<feature type="domain" description="HpcH/HpaI aldolase/citrate lyase" evidence="4">
    <location>
        <begin position="22"/>
        <end position="244"/>
    </location>
</feature>
<evidence type="ECO:0000256" key="1">
    <source>
        <dbReference type="ARBA" id="ARBA00005568"/>
    </source>
</evidence>
<dbReference type="Gene3D" id="3.20.20.60">
    <property type="entry name" value="Phosphoenolpyruvate-binding domains"/>
    <property type="match status" value="1"/>
</dbReference>
<dbReference type="AlphaFoldDB" id="A0A1X7PM35"/>
<gene>
    <name evidence="5" type="ORF">SAMN02982922_4701</name>
</gene>
<dbReference type="InterPro" id="IPR050251">
    <property type="entry name" value="HpcH-HpaI_aldolase"/>
</dbReference>